<evidence type="ECO:0000313" key="2">
    <source>
        <dbReference type="Proteomes" id="UP000738325"/>
    </source>
</evidence>
<dbReference type="Proteomes" id="UP000738325">
    <property type="component" value="Unassembled WGS sequence"/>
</dbReference>
<evidence type="ECO:0000313" key="1">
    <source>
        <dbReference type="EMBL" id="KAG0330237.1"/>
    </source>
</evidence>
<dbReference type="AlphaFoldDB" id="A0A9P6RUH9"/>
<gene>
    <name evidence="1" type="ORF">BGZ99_007099</name>
</gene>
<dbReference type="OrthoDB" id="72788at2759"/>
<dbReference type="EMBL" id="JAAAIP010000005">
    <property type="protein sequence ID" value="KAG0330237.1"/>
    <property type="molecule type" value="Genomic_DNA"/>
</dbReference>
<proteinExistence type="predicted"/>
<name>A0A9P6RUH9_9FUNG</name>
<protein>
    <submittedName>
        <fullName evidence="1">Uncharacterized protein</fullName>
    </submittedName>
</protein>
<reference evidence="1" key="1">
    <citation type="journal article" date="2020" name="Fungal Divers.">
        <title>Resolving the Mortierellaceae phylogeny through synthesis of multi-gene phylogenetics and phylogenomics.</title>
        <authorList>
            <person name="Vandepol N."/>
            <person name="Liber J."/>
            <person name="Desiro A."/>
            <person name="Na H."/>
            <person name="Kennedy M."/>
            <person name="Barry K."/>
            <person name="Grigoriev I.V."/>
            <person name="Miller A.N."/>
            <person name="O'Donnell K."/>
            <person name="Stajich J.E."/>
            <person name="Bonito G."/>
        </authorList>
    </citation>
    <scope>NUCLEOTIDE SEQUENCE</scope>
    <source>
        <strain evidence="1">REB-010B</strain>
    </source>
</reference>
<accession>A0A9P6RUH9</accession>
<keyword evidence="2" id="KW-1185">Reference proteome</keyword>
<comment type="caution">
    <text evidence="1">The sequence shown here is derived from an EMBL/GenBank/DDBJ whole genome shotgun (WGS) entry which is preliminary data.</text>
</comment>
<sequence length="64" mass="7023">MTVGLMLTGKQGEEMLQTEKVDLIAVERSFLRHPNCVGNTVRDLNVKIFGKSLVQESGFGDLDG</sequence>
<organism evidence="1 2">
    <name type="scientific">Dissophora globulifera</name>
    <dbReference type="NCBI Taxonomy" id="979702"/>
    <lineage>
        <taxon>Eukaryota</taxon>
        <taxon>Fungi</taxon>
        <taxon>Fungi incertae sedis</taxon>
        <taxon>Mucoromycota</taxon>
        <taxon>Mortierellomycotina</taxon>
        <taxon>Mortierellomycetes</taxon>
        <taxon>Mortierellales</taxon>
        <taxon>Mortierellaceae</taxon>
        <taxon>Dissophora</taxon>
    </lineage>
</organism>